<gene>
    <name evidence="2" type="ORF">TA5114_02131</name>
</gene>
<evidence type="ECO:0000313" key="3">
    <source>
        <dbReference type="Proteomes" id="UP000051184"/>
    </source>
</evidence>
<dbReference type="RefSeq" id="WP_220387192.1">
    <property type="nucleotide sequence ID" value="NZ_CYTO01000009.1"/>
</dbReference>
<dbReference type="InterPro" id="IPR036163">
    <property type="entry name" value="HMA_dom_sf"/>
</dbReference>
<evidence type="ECO:0000313" key="2">
    <source>
        <dbReference type="EMBL" id="CUK26322.1"/>
    </source>
</evidence>
<feature type="domain" description="HMA" evidence="1">
    <location>
        <begin position="4"/>
        <end position="50"/>
    </location>
</feature>
<dbReference type="CDD" id="cd00371">
    <property type="entry name" value="HMA"/>
    <property type="match status" value="1"/>
</dbReference>
<dbReference type="GO" id="GO:0046872">
    <property type="term" value="F:metal ion binding"/>
    <property type="evidence" value="ECO:0007669"/>
    <property type="project" value="InterPro"/>
</dbReference>
<name>A0A0P1J9M1_9RHOB</name>
<evidence type="ECO:0000259" key="1">
    <source>
        <dbReference type="PROSITE" id="PS50846"/>
    </source>
</evidence>
<dbReference type="Proteomes" id="UP000051184">
    <property type="component" value="Unassembled WGS sequence"/>
</dbReference>
<protein>
    <recommendedName>
        <fullName evidence="1">HMA domain-containing protein</fullName>
    </recommendedName>
</protein>
<keyword evidence="3" id="KW-1185">Reference proteome</keyword>
<accession>A0A0P1J9M1</accession>
<sequence length="50" mass="5255">MASDTLTLNVQGITSACCAPRVEKALSAWPDTDRVHVNVAQAKALSEATL</sequence>
<dbReference type="InterPro" id="IPR006121">
    <property type="entry name" value="HMA_dom"/>
</dbReference>
<dbReference type="PROSITE" id="PS50846">
    <property type="entry name" value="HMA_2"/>
    <property type="match status" value="1"/>
</dbReference>
<proteinExistence type="predicted"/>
<organism evidence="2 3">
    <name type="scientific">Cognatishimia activa</name>
    <dbReference type="NCBI Taxonomy" id="1715691"/>
    <lineage>
        <taxon>Bacteria</taxon>
        <taxon>Pseudomonadati</taxon>
        <taxon>Pseudomonadota</taxon>
        <taxon>Alphaproteobacteria</taxon>
        <taxon>Rhodobacterales</taxon>
        <taxon>Paracoccaceae</taxon>
        <taxon>Cognatishimia</taxon>
    </lineage>
</organism>
<dbReference type="STRING" id="1715691.TA5113_00959"/>
<dbReference type="Gene3D" id="3.30.70.100">
    <property type="match status" value="1"/>
</dbReference>
<dbReference type="AlphaFoldDB" id="A0A0P1J9M1"/>
<dbReference type="SUPFAM" id="SSF55008">
    <property type="entry name" value="HMA, heavy metal-associated domain"/>
    <property type="match status" value="1"/>
</dbReference>
<reference evidence="3" key="1">
    <citation type="submission" date="2015-09" db="EMBL/GenBank/DDBJ databases">
        <authorList>
            <person name="Rodrigo-Torres Lidia"/>
            <person name="Arahal R.David."/>
        </authorList>
    </citation>
    <scope>NUCLEOTIDE SEQUENCE [LARGE SCALE GENOMIC DNA]</scope>
    <source>
        <strain evidence="3">CECT 5114</strain>
    </source>
</reference>
<dbReference type="EMBL" id="CYUE01000020">
    <property type="protein sequence ID" value="CUK26322.1"/>
    <property type="molecule type" value="Genomic_DNA"/>
</dbReference>